<evidence type="ECO:0000256" key="1">
    <source>
        <dbReference type="ARBA" id="ARBA00005437"/>
    </source>
</evidence>
<dbReference type="InterPro" id="IPR025659">
    <property type="entry name" value="Tubby-like_C"/>
</dbReference>
<dbReference type="EMBL" id="JADCNM010000009">
    <property type="protein sequence ID" value="KAG0469098.1"/>
    <property type="molecule type" value="Genomic_DNA"/>
</dbReference>
<comment type="similarity">
    <text evidence="1">Belongs to the LOR family.</text>
</comment>
<dbReference type="PANTHER" id="PTHR31087">
    <property type="match status" value="1"/>
</dbReference>
<protein>
    <submittedName>
        <fullName evidence="4">Uncharacterized protein</fullName>
    </submittedName>
</protein>
<accession>A0A835QI18</accession>
<keyword evidence="2" id="KW-1133">Transmembrane helix</keyword>
<dbReference type="EMBL" id="JADCNL010000009">
    <property type="protein sequence ID" value="KAG0467459.1"/>
    <property type="molecule type" value="Genomic_DNA"/>
</dbReference>
<organism evidence="4 6">
    <name type="scientific">Vanilla planifolia</name>
    <name type="common">Vanilla</name>
    <dbReference type="NCBI Taxonomy" id="51239"/>
    <lineage>
        <taxon>Eukaryota</taxon>
        <taxon>Viridiplantae</taxon>
        <taxon>Streptophyta</taxon>
        <taxon>Embryophyta</taxon>
        <taxon>Tracheophyta</taxon>
        <taxon>Spermatophyta</taxon>
        <taxon>Magnoliopsida</taxon>
        <taxon>Liliopsida</taxon>
        <taxon>Asparagales</taxon>
        <taxon>Orchidaceae</taxon>
        <taxon>Vanilloideae</taxon>
        <taxon>Vanilleae</taxon>
        <taxon>Vanilla</taxon>
    </lineage>
</organism>
<dbReference type="Gene3D" id="2.40.160.200">
    <property type="entry name" value="LURP1-related"/>
    <property type="match status" value="1"/>
</dbReference>
<evidence type="ECO:0000313" key="5">
    <source>
        <dbReference type="Proteomes" id="UP000636800"/>
    </source>
</evidence>
<dbReference type="Proteomes" id="UP000639772">
    <property type="component" value="Chromosome 9"/>
</dbReference>
<dbReference type="Proteomes" id="UP000636800">
    <property type="component" value="Unassembled WGS sequence"/>
</dbReference>
<dbReference type="InterPro" id="IPR038595">
    <property type="entry name" value="LOR_sf"/>
</dbReference>
<name>A0A835QI18_VANPL</name>
<comment type="caution">
    <text evidence="4">The sequence shown here is derived from an EMBL/GenBank/DDBJ whole genome shotgun (WGS) entry which is preliminary data.</text>
</comment>
<evidence type="ECO:0000313" key="6">
    <source>
        <dbReference type="Proteomes" id="UP000639772"/>
    </source>
</evidence>
<dbReference type="InterPro" id="IPR007612">
    <property type="entry name" value="LOR"/>
</dbReference>
<keyword evidence="5" id="KW-1185">Reference proteome</keyword>
<feature type="transmembrane region" description="Helical" evidence="2">
    <location>
        <begin position="185"/>
        <end position="206"/>
    </location>
</feature>
<proteinExistence type="inferred from homology"/>
<dbReference type="OrthoDB" id="680369at2759"/>
<dbReference type="SUPFAM" id="SSF54518">
    <property type="entry name" value="Tubby C-terminal domain-like"/>
    <property type="match status" value="1"/>
</dbReference>
<evidence type="ECO:0000313" key="3">
    <source>
        <dbReference type="EMBL" id="KAG0467459.1"/>
    </source>
</evidence>
<evidence type="ECO:0000313" key="4">
    <source>
        <dbReference type="EMBL" id="KAG0469098.1"/>
    </source>
</evidence>
<dbReference type="PANTHER" id="PTHR31087:SF95">
    <property type="entry name" value="EXPRESSED PROTEIN"/>
    <property type="match status" value="1"/>
</dbReference>
<dbReference type="AlphaFoldDB" id="A0A835QI18"/>
<sequence>MSIRIHPKGRRPEEGEVESPARAWTVWKKSSMAFVGTDGFSVYDGDGKLAFRVENYARMSKYRLGEILLMDAVGRPVICLRPKILSMHDQWNGYVGDGGNRRACSNSLLFTMKRPSVLCGSGKAVVFLRGSDERSMPWGRVLGPDFIIEGSFRTRCCEIHGVGGEALAWTSPKKVGSSMTLGDDVFALIVVPGVSHELIVAFIVVMDRMYSKTFAT</sequence>
<keyword evidence="2" id="KW-0812">Transmembrane</keyword>
<keyword evidence="2" id="KW-0472">Membrane</keyword>
<reference evidence="5 6" key="1">
    <citation type="journal article" date="2020" name="Nat. Food">
        <title>A phased Vanilla planifolia genome enables genetic improvement of flavour and production.</title>
        <authorList>
            <person name="Hasing T."/>
            <person name="Tang H."/>
            <person name="Brym M."/>
            <person name="Khazi F."/>
            <person name="Huang T."/>
            <person name="Chambers A.H."/>
        </authorList>
    </citation>
    <scope>NUCLEOTIDE SEQUENCE [LARGE SCALE GENOMIC DNA]</scope>
    <source>
        <tissue evidence="4">Leaf</tissue>
    </source>
</reference>
<gene>
    <name evidence="4" type="ORF">HPP92_018426</name>
    <name evidence="3" type="ORF">HPP92_019039</name>
</gene>
<dbReference type="Pfam" id="PF04525">
    <property type="entry name" value="LOR"/>
    <property type="match status" value="1"/>
</dbReference>
<evidence type="ECO:0000256" key="2">
    <source>
        <dbReference type="SAM" id="Phobius"/>
    </source>
</evidence>